<dbReference type="EMBL" id="FO203527">
    <property type="protein sequence ID" value="CCO60608.1"/>
    <property type="molecule type" value="Genomic_DNA"/>
</dbReference>
<keyword evidence="3" id="KW-0720">Serine protease</keyword>
<dbReference type="PROSITE" id="PS00134">
    <property type="entry name" value="TRYPSIN_HIS"/>
    <property type="match status" value="1"/>
</dbReference>
<evidence type="ECO:0000259" key="5">
    <source>
        <dbReference type="PROSITE" id="PS50240"/>
    </source>
</evidence>
<dbReference type="CDD" id="cd00190">
    <property type="entry name" value="Tryp_SPc"/>
    <property type="match status" value="1"/>
</dbReference>
<evidence type="ECO:0000256" key="1">
    <source>
        <dbReference type="ARBA" id="ARBA00007664"/>
    </source>
</evidence>
<keyword evidence="2" id="KW-1015">Disulfide bond</keyword>
<dbReference type="InterPro" id="IPR001314">
    <property type="entry name" value="Peptidase_S1A"/>
</dbReference>
<dbReference type="PROSITE" id="PS50240">
    <property type="entry name" value="TRYPSIN_DOM"/>
    <property type="match status" value="1"/>
</dbReference>
<evidence type="ECO:0000256" key="3">
    <source>
        <dbReference type="RuleBase" id="RU363034"/>
    </source>
</evidence>
<feature type="domain" description="Peptidase S1" evidence="5">
    <location>
        <begin position="26"/>
        <end position="275"/>
    </location>
</feature>
<dbReference type="InterPro" id="IPR033116">
    <property type="entry name" value="TRYPSIN_SER"/>
</dbReference>
<dbReference type="InterPro" id="IPR050430">
    <property type="entry name" value="Peptidase_S1"/>
</dbReference>
<accession>U4KCJ0</accession>
<keyword evidence="3 6" id="KW-0645">Protease</keyword>
<gene>
    <name evidence="6" type="ORF">VIBNI_B0822</name>
</gene>
<dbReference type="PANTHER" id="PTHR24276:SF98">
    <property type="entry name" value="FI18310P1-RELATED"/>
    <property type="match status" value="1"/>
</dbReference>
<dbReference type="InterPro" id="IPR043504">
    <property type="entry name" value="Peptidase_S1_PA_chymotrypsin"/>
</dbReference>
<name>U4KCJ0_9VIBR</name>
<dbReference type="PANTHER" id="PTHR24276">
    <property type="entry name" value="POLYSERASE-RELATED"/>
    <property type="match status" value="1"/>
</dbReference>
<dbReference type="GO" id="GO:0004252">
    <property type="term" value="F:serine-type endopeptidase activity"/>
    <property type="evidence" value="ECO:0007669"/>
    <property type="project" value="InterPro"/>
</dbReference>
<dbReference type="InterPro" id="IPR009003">
    <property type="entry name" value="Peptidase_S1_PA"/>
</dbReference>
<keyword evidence="7" id="KW-1185">Reference proteome</keyword>
<dbReference type="PRINTS" id="PR00722">
    <property type="entry name" value="CHYMOTRYPSIN"/>
</dbReference>
<feature type="compositionally biased region" description="Polar residues" evidence="4">
    <location>
        <begin position="280"/>
        <end position="305"/>
    </location>
</feature>
<feature type="region of interest" description="Disordered" evidence="4">
    <location>
        <begin position="280"/>
        <end position="306"/>
    </location>
</feature>
<dbReference type="PROSITE" id="PS00135">
    <property type="entry name" value="TRYPSIN_SER"/>
    <property type="match status" value="1"/>
</dbReference>
<dbReference type="RefSeq" id="WP_022561199.1">
    <property type="nucleotide sequence ID" value="NC_022543.1"/>
</dbReference>
<evidence type="ECO:0000256" key="4">
    <source>
        <dbReference type="SAM" id="MobiDB-lite"/>
    </source>
</evidence>
<dbReference type="PATRIC" id="fig|1260221.3.peg.4455"/>
<dbReference type="InterPro" id="IPR001254">
    <property type="entry name" value="Trypsin_dom"/>
</dbReference>
<protein>
    <submittedName>
        <fullName evidence="6">Putative trypsin-like serine protease</fullName>
    </submittedName>
</protein>
<dbReference type="InterPro" id="IPR018114">
    <property type="entry name" value="TRYPSIN_HIS"/>
</dbReference>
<dbReference type="Proteomes" id="UP000016895">
    <property type="component" value="Chromosome 2"/>
</dbReference>
<dbReference type="GO" id="GO:0006508">
    <property type="term" value="P:proteolysis"/>
    <property type="evidence" value="ECO:0007669"/>
    <property type="project" value="UniProtKB-KW"/>
</dbReference>
<dbReference type="OrthoDB" id="9813836at2"/>
<organism evidence="6 7">
    <name type="scientific">Vibrio nigripulchritudo</name>
    <dbReference type="NCBI Taxonomy" id="28173"/>
    <lineage>
        <taxon>Bacteria</taxon>
        <taxon>Pseudomonadati</taxon>
        <taxon>Pseudomonadota</taxon>
        <taxon>Gammaproteobacteria</taxon>
        <taxon>Vibrionales</taxon>
        <taxon>Vibrionaceae</taxon>
        <taxon>Vibrio</taxon>
    </lineage>
</organism>
<dbReference type="SUPFAM" id="SSF50494">
    <property type="entry name" value="Trypsin-like serine proteases"/>
    <property type="match status" value="1"/>
</dbReference>
<keyword evidence="3" id="KW-0378">Hydrolase</keyword>
<dbReference type="Gene3D" id="2.40.10.10">
    <property type="entry name" value="Trypsin-like serine proteases"/>
    <property type="match status" value="1"/>
</dbReference>
<dbReference type="MEROPS" id="S01.515"/>
<dbReference type="eggNOG" id="COG5640">
    <property type="taxonomic scope" value="Bacteria"/>
</dbReference>
<evidence type="ECO:0000313" key="7">
    <source>
        <dbReference type="Proteomes" id="UP000016895"/>
    </source>
</evidence>
<dbReference type="Pfam" id="PF00089">
    <property type="entry name" value="Trypsin"/>
    <property type="match status" value="1"/>
</dbReference>
<reference evidence="6 7" key="1">
    <citation type="journal article" date="2013" name="ISME J.">
        <title>Comparative genomics of pathogenic lineages of Vibrio nigripulchritudo identifies virulence-associated traits.</title>
        <authorList>
            <person name="Goudenege D."/>
            <person name="Labreuche Y."/>
            <person name="Krin E."/>
            <person name="Ansquer D."/>
            <person name="Mangenot S."/>
            <person name="Calteau A."/>
            <person name="Medigue C."/>
            <person name="Mazel D."/>
            <person name="Polz M.F."/>
            <person name="Le Roux F."/>
        </authorList>
    </citation>
    <scope>NUCLEOTIDE SEQUENCE [LARGE SCALE GENOMIC DNA]</scope>
    <source>
        <strain evidence="7">SnF1</strain>
    </source>
</reference>
<comment type="similarity">
    <text evidence="1">Belongs to the peptidase S1 family.</text>
</comment>
<dbReference type="KEGG" id="vni:VIBNI_B0822"/>
<dbReference type="SMART" id="SM00020">
    <property type="entry name" value="Tryp_SPc"/>
    <property type="match status" value="1"/>
</dbReference>
<evidence type="ECO:0000256" key="2">
    <source>
        <dbReference type="ARBA" id="ARBA00023157"/>
    </source>
</evidence>
<proteinExistence type="inferred from homology"/>
<dbReference type="AlphaFoldDB" id="U4KCJ0"/>
<dbReference type="STRING" id="28173.VIBNI_B0822"/>
<sequence length="329" mass="36112">MRKMFLTVVFLTAQPVVGAEQVSPSIVNGSNAYISNYPYMASLYYDRRDDYGYYSNYCGATILDSKHVMTAAHCVQDNFYNKYTTVVLQLERDGDFSSAQKIKAKSFYYRDDYKDGSYYLWENDIAIIELESEMVGVPSNQFVPLPSASDIANYRVSGAKFKAIGHGNTKSNYDTSDHLLQVDLDYVTHSSCTSFASVKGGHICTRGSYSATTGLYGAICQGDSGGPLVWFDGGKFIQIGIASFGPSICGNPSSSVHGVFTEVADYLPWISSVLAGNETPKYNTSDPASQNVTPKSEPEPTNNGDTEAGSLAWWIVPLLALLRFRRRGV</sequence>
<evidence type="ECO:0000313" key="6">
    <source>
        <dbReference type="EMBL" id="CCO60608.1"/>
    </source>
</evidence>